<dbReference type="EMBL" id="JARTLO010000007">
    <property type="protein sequence ID" value="MDK4765882.1"/>
    <property type="molecule type" value="Genomic_DNA"/>
</dbReference>
<accession>A0AAW6X5H1</accession>
<proteinExistence type="predicted"/>
<name>A0AAW6X5H1_9GAMM</name>
<evidence type="ECO:0000313" key="3">
    <source>
        <dbReference type="Proteomes" id="UP001173597"/>
    </source>
</evidence>
<organism evidence="1 3">
    <name type="scientific">Serratia nevei</name>
    <dbReference type="NCBI Taxonomy" id="2703794"/>
    <lineage>
        <taxon>Bacteria</taxon>
        <taxon>Pseudomonadati</taxon>
        <taxon>Pseudomonadota</taxon>
        <taxon>Gammaproteobacteria</taxon>
        <taxon>Enterobacterales</taxon>
        <taxon>Yersiniaceae</taxon>
        <taxon>Serratia</taxon>
    </lineage>
</organism>
<evidence type="ECO:0000313" key="2">
    <source>
        <dbReference type="EMBL" id="MDK5172548.1"/>
    </source>
</evidence>
<comment type="caution">
    <text evidence="1">The sequence shown here is derived from an EMBL/GenBank/DDBJ whole genome shotgun (WGS) entry which is preliminary data.</text>
</comment>
<dbReference type="RefSeq" id="WP_139156107.1">
    <property type="nucleotide sequence ID" value="NZ_JAQSPG010000012.1"/>
</dbReference>
<keyword evidence="4" id="KW-1185">Reference proteome</keyword>
<dbReference type="Proteomes" id="UP001173597">
    <property type="component" value="Unassembled WGS sequence"/>
</dbReference>
<protein>
    <submittedName>
        <fullName evidence="1">Uncharacterized protein</fullName>
    </submittedName>
</protein>
<gene>
    <name evidence="1" type="ORF">P9854_08685</name>
    <name evidence="2" type="ORF">P9921_19000</name>
</gene>
<sequence length="69" mass="7474">MSTAANVPLHHAIYIPFIKASSDSSGSGSGQCLQRLRADLLQEEGQIIVDGVVVHISFVPYARIPLWIV</sequence>
<dbReference type="Proteomes" id="UP001174748">
    <property type="component" value="Unassembled WGS sequence"/>
</dbReference>
<dbReference type="EMBL" id="JARTOI010000038">
    <property type="protein sequence ID" value="MDK5172548.1"/>
    <property type="molecule type" value="Genomic_DNA"/>
</dbReference>
<evidence type="ECO:0000313" key="1">
    <source>
        <dbReference type="EMBL" id="MDK4765882.1"/>
    </source>
</evidence>
<evidence type="ECO:0000313" key="4">
    <source>
        <dbReference type="Proteomes" id="UP001174748"/>
    </source>
</evidence>
<reference evidence="1" key="1">
    <citation type="submission" date="2023-01" db="EMBL/GenBank/DDBJ databases">
        <title>Genomic dissection of endemic carbapenem resistance: metallo-beta-lactamase gene dissemination through clonal, plasmid and integron transfer pathways.</title>
        <authorList>
            <person name="Macesic N."/>
        </authorList>
    </citation>
    <scope>NUCLEOTIDE SEQUENCE</scope>
    <source>
        <strain evidence="2">CPO382</strain>
        <strain evidence="1">CPO573</strain>
    </source>
</reference>
<dbReference type="AlphaFoldDB" id="A0AAW6X5H1"/>